<dbReference type="PANTHER" id="PTHR13600:SF33">
    <property type="entry name" value="LEUCINE CARBOXYL METHYLTRANSFERASE 1"/>
    <property type="match status" value="1"/>
</dbReference>
<evidence type="ECO:0000256" key="4">
    <source>
        <dbReference type="ARBA" id="ARBA00022603"/>
    </source>
</evidence>
<dbReference type="PIRSF" id="PIRSF016305">
    <property type="entry name" value="LCM_mtfrase"/>
    <property type="match status" value="1"/>
</dbReference>
<keyword evidence="6 7" id="KW-0949">S-adenosyl-L-methionine</keyword>
<dbReference type="GO" id="GO:0018423">
    <property type="term" value="F:protein C-terminal leucine carboxyl O-methyltransferase activity"/>
    <property type="evidence" value="ECO:0007669"/>
    <property type="project" value="UniProtKB-EC"/>
</dbReference>
<evidence type="ECO:0000256" key="3">
    <source>
        <dbReference type="ARBA" id="ARBA00010703"/>
    </source>
</evidence>
<sequence length="425" mass="48634">MDQEADMGDGQLSAQVGFRRRSTSVSDDYSVQKTNDDATECKFAAVSLNYYKDDYLKRFVLACGEHKFHRDPEISRGYWARVTAIRSIVDAFLQLSAQVGFRRRSTSVSDDYSVQKTNDDATECKFAAVSLNYYKDDYLKRFVLACGEHKFHRDPEISRGYWARVTAIRSIVDAFLQQVGPSCQIVNIGSGFDTLYWRLKEANARFYKFVDVDFSSVTAKKIHQIRKPGTPNLVAMFSEPPREAEHSDLHAGDYELIGADLRQPDELKGKLELASLDFGLPTLFIAECVLVYMGVSHSGRMLAKLATWFNTAVFVNYEQVNMKDSFGEVMEKNLQQRGIVLPGLTACTNIESQKQRFLDNHWEHVDVWTMNEIYQKKLPQDEVKRIEAIELLDERELLTQLLHHYCIAIATKGIAAKYPQLKCFF</sequence>
<name>A0A9J2PLH5_ASCLU</name>
<feature type="binding site" evidence="8">
    <location>
        <position position="189"/>
    </location>
    <ligand>
        <name>S-adenosyl-L-methionine</name>
        <dbReference type="ChEBI" id="CHEBI:59789"/>
    </ligand>
</feature>
<evidence type="ECO:0000256" key="5">
    <source>
        <dbReference type="ARBA" id="ARBA00022679"/>
    </source>
</evidence>
<organism evidence="9 10">
    <name type="scientific">Ascaris lumbricoides</name>
    <name type="common">Giant roundworm</name>
    <dbReference type="NCBI Taxonomy" id="6252"/>
    <lineage>
        <taxon>Eukaryota</taxon>
        <taxon>Metazoa</taxon>
        <taxon>Ecdysozoa</taxon>
        <taxon>Nematoda</taxon>
        <taxon>Chromadorea</taxon>
        <taxon>Rhabditida</taxon>
        <taxon>Spirurina</taxon>
        <taxon>Ascaridomorpha</taxon>
        <taxon>Ascaridoidea</taxon>
        <taxon>Ascarididae</taxon>
        <taxon>Ascaris</taxon>
    </lineage>
</organism>
<evidence type="ECO:0000313" key="9">
    <source>
        <dbReference type="Proteomes" id="UP000036681"/>
    </source>
</evidence>
<dbReference type="InterPro" id="IPR029063">
    <property type="entry name" value="SAM-dependent_MTases_sf"/>
</dbReference>
<proteinExistence type="inferred from homology"/>
<accession>A0A9J2PLH5</accession>
<feature type="binding site" evidence="8">
    <location>
        <position position="164"/>
    </location>
    <ligand>
        <name>S-adenosyl-L-methionine</name>
        <dbReference type="ChEBI" id="CHEBI:59789"/>
    </ligand>
</feature>
<comment type="similarity">
    <text evidence="3 7">Belongs to the methyltransferase superfamily. LCMT family.</text>
</comment>
<evidence type="ECO:0000313" key="10">
    <source>
        <dbReference type="WBParaSite" id="ALUE_0001090001-mRNA-1"/>
    </source>
</evidence>
<dbReference type="GO" id="GO:0009966">
    <property type="term" value="P:regulation of signal transduction"/>
    <property type="evidence" value="ECO:0007669"/>
    <property type="project" value="UniProtKB-ARBA"/>
</dbReference>
<dbReference type="InterPro" id="IPR016651">
    <property type="entry name" value="LCMT1"/>
</dbReference>
<dbReference type="EC" id="2.1.1.233" evidence="7"/>
<dbReference type="Proteomes" id="UP000036681">
    <property type="component" value="Unplaced"/>
</dbReference>
<evidence type="ECO:0000256" key="2">
    <source>
        <dbReference type="ARBA" id="ARBA00003455"/>
    </source>
</evidence>
<protein>
    <recommendedName>
        <fullName evidence="7">Leucine carboxyl methyltransferase 1</fullName>
        <ecNumber evidence="7">2.1.1.233</ecNumber>
    </recommendedName>
</protein>
<keyword evidence="4 7" id="KW-0489">Methyltransferase</keyword>
<comment type="catalytic activity">
    <reaction evidence="1 7">
        <text>[phosphatase 2A protein]-C-terminal L-leucine + S-adenosyl-L-methionine = [phosphatase 2A protein]-C-terminal L-leucine methyl ester + S-adenosyl-L-homocysteine</text>
        <dbReference type="Rhea" id="RHEA:48544"/>
        <dbReference type="Rhea" id="RHEA-COMP:12134"/>
        <dbReference type="Rhea" id="RHEA-COMP:12135"/>
        <dbReference type="ChEBI" id="CHEBI:57856"/>
        <dbReference type="ChEBI" id="CHEBI:59789"/>
        <dbReference type="ChEBI" id="CHEBI:90516"/>
        <dbReference type="ChEBI" id="CHEBI:90517"/>
        <dbReference type="EC" id="2.1.1.233"/>
    </reaction>
</comment>
<dbReference type="WBParaSite" id="ALUE_0001090001-mRNA-1">
    <property type="protein sequence ID" value="ALUE_0001090001-mRNA-1"/>
    <property type="gene ID" value="ALUE_0001090001"/>
</dbReference>
<dbReference type="SUPFAM" id="SSF53335">
    <property type="entry name" value="S-adenosyl-L-methionine-dependent methyltransferases"/>
    <property type="match status" value="1"/>
</dbReference>
<keyword evidence="5 7" id="KW-0808">Transferase</keyword>
<dbReference type="FunFam" id="3.40.50.150:FF:000092">
    <property type="entry name" value="Leucine carboxyl methyltransferase 1"/>
    <property type="match status" value="1"/>
</dbReference>
<dbReference type="Pfam" id="PF04072">
    <property type="entry name" value="LCM"/>
    <property type="match status" value="1"/>
</dbReference>
<dbReference type="PANTHER" id="PTHR13600">
    <property type="entry name" value="LEUCINE CARBOXYL METHYLTRANSFERASE"/>
    <property type="match status" value="1"/>
</dbReference>
<evidence type="ECO:0000256" key="7">
    <source>
        <dbReference type="PIRNR" id="PIRNR016305"/>
    </source>
</evidence>
<dbReference type="GO" id="GO:0005829">
    <property type="term" value="C:cytosol"/>
    <property type="evidence" value="ECO:0007669"/>
    <property type="project" value="TreeGrafter"/>
</dbReference>
<comment type="function">
    <text evidence="2 7">Methylates the carboxyl group of the C-terminal leucine residue of protein phosphatase 2A catalytic subunits to form alpha-leucine ester residues.</text>
</comment>
<reference evidence="10" key="1">
    <citation type="submission" date="2023-03" db="UniProtKB">
        <authorList>
            <consortium name="WormBaseParasite"/>
        </authorList>
    </citation>
    <scope>IDENTIFICATION</scope>
</reference>
<feature type="binding site" evidence="8">
    <location>
        <begin position="260"/>
        <end position="261"/>
    </location>
    <ligand>
        <name>S-adenosyl-L-methionine</name>
        <dbReference type="ChEBI" id="CHEBI:59789"/>
    </ligand>
</feature>
<dbReference type="GO" id="GO:0032259">
    <property type="term" value="P:methylation"/>
    <property type="evidence" value="ECO:0007669"/>
    <property type="project" value="UniProtKB-KW"/>
</dbReference>
<feature type="binding site" evidence="8">
    <location>
        <position position="287"/>
    </location>
    <ligand>
        <name>S-adenosyl-L-methionine</name>
        <dbReference type="ChEBI" id="CHEBI:59789"/>
    </ligand>
</feature>
<dbReference type="InterPro" id="IPR007213">
    <property type="entry name" value="Ppm1/Ppm2/Tcmp"/>
</dbReference>
<keyword evidence="9" id="KW-1185">Reference proteome</keyword>
<dbReference type="Gene3D" id="3.40.50.150">
    <property type="entry name" value="Vaccinia Virus protein VP39"/>
    <property type="match status" value="2"/>
</dbReference>
<dbReference type="AlphaFoldDB" id="A0A9J2PLH5"/>
<evidence type="ECO:0000256" key="6">
    <source>
        <dbReference type="ARBA" id="ARBA00022691"/>
    </source>
</evidence>
<evidence type="ECO:0000256" key="8">
    <source>
        <dbReference type="PIRSR" id="PIRSR016305-1"/>
    </source>
</evidence>
<evidence type="ECO:0000256" key="1">
    <source>
        <dbReference type="ARBA" id="ARBA00000724"/>
    </source>
</evidence>